<evidence type="ECO:0008006" key="6">
    <source>
        <dbReference type="Google" id="ProtNLM"/>
    </source>
</evidence>
<feature type="domain" description="Glycosyl transferase family 1" evidence="2">
    <location>
        <begin position="205"/>
        <end position="364"/>
    </location>
</feature>
<protein>
    <recommendedName>
        <fullName evidence="6">Glycosyl transferase family 1</fullName>
    </recommendedName>
</protein>
<evidence type="ECO:0000313" key="5">
    <source>
        <dbReference type="Proteomes" id="UP000186609"/>
    </source>
</evidence>
<dbReference type="InterPro" id="IPR028098">
    <property type="entry name" value="Glyco_trans_4-like_N"/>
</dbReference>
<accession>A0A1P8K1M2</accession>
<dbReference type="RefSeq" id="WP_076202628.1">
    <property type="nucleotide sequence ID" value="NZ_CP019236.1"/>
</dbReference>
<organism evidence="4 5">
    <name type="scientific">Rhodoferax koreensis</name>
    <dbReference type="NCBI Taxonomy" id="1842727"/>
    <lineage>
        <taxon>Bacteria</taxon>
        <taxon>Pseudomonadati</taxon>
        <taxon>Pseudomonadota</taxon>
        <taxon>Betaproteobacteria</taxon>
        <taxon>Burkholderiales</taxon>
        <taxon>Comamonadaceae</taxon>
        <taxon>Rhodoferax</taxon>
    </lineage>
</organism>
<dbReference type="EMBL" id="CP019236">
    <property type="protein sequence ID" value="APW39841.1"/>
    <property type="molecule type" value="Genomic_DNA"/>
</dbReference>
<proteinExistence type="predicted"/>
<dbReference type="Gene3D" id="3.40.50.2000">
    <property type="entry name" value="Glycogen Phosphorylase B"/>
    <property type="match status" value="2"/>
</dbReference>
<dbReference type="CDD" id="cd03809">
    <property type="entry name" value="GT4_MtfB-like"/>
    <property type="match status" value="1"/>
</dbReference>
<keyword evidence="1" id="KW-0808">Transferase</keyword>
<feature type="domain" description="Glycosyltransferase subfamily 4-like N-terminal" evidence="3">
    <location>
        <begin position="16"/>
        <end position="193"/>
    </location>
</feature>
<dbReference type="STRING" id="1842727.RD110_23735"/>
<dbReference type="Pfam" id="PF13439">
    <property type="entry name" value="Glyco_transf_4"/>
    <property type="match status" value="1"/>
</dbReference>
<gene>
    <name evidence="4" type="ORF">RD110_23735</name>
</gene>
<name>A0A1P8K1M2_9BURK</name>
<dbReference type="AlphaFoldDB" id="A0A1P8K1M2"/>
<keyword evidence="5" id="KW-1185">Reference proteome</keyword>
<evidence type="ECO:0000256" key="1">
    <source>
        <dbReference type="ARBA" id="ARBA00022679"/>
    </source>
</evidence>
<dbReference type="GO" id="GO:0016757">
    <property type="term" value="F:glycosyltransferase activity"/>
    <property type="evidence" value="ECO:0007669"/>
    <property type="project" value="InterPro"/>
</dbReference>
<sequence length="387" mass="44048">MKILYDHQIFEQQKFGGISRYFCELFNGLERAGDVAVDLSLGYATNEYLKATRFGTGARPDPGAYETFMGGREFKGKWHLYAARNRLFKPIDAREANKQVSIEVLKRQDFDVFHPTYYDDYFLPYLGGKKFVLTVYDMIHELYPEYFNLADRTAERKRILAQKAHKIIAISECTKRDLIDFYGIPEEKVEVVYLANSLDTRAAPASRALKLPERYVLFVGARAGYKNFYFFANAMRSLLDADPSLHIVCTGSEFTKNELAFIRIQGLAERVHHHSVSDVELQKLYQQALVFVFPSLYEGFGLPILEAFSNACPTVLGRAGSLPEIGGDGALYFEPKDPKSLHAAMAEALYNPARRAELVERGKARLVQYAWTRTCEETEAIYRGLLA</sequence>
<evidence type="ECO:0000259" key="3">
    <source>
        <dbReference type="Pfam" id="PF13439"/>
    </source>
</evidence>
<reference evidence="4 5" key="1">
    <citation type="submission" date="2017-01" db="EMBL/GenBank/DDBJ databases">
        <authorList>
            <person name="Mah S.A."/>
            <person name="Swanson W.J."/>
            <person name="Moy G.W."/>
            <person name="Vacquier V.D."/>
        </authorList>
    </citation>
    <scope>NUCLEOTIDE SEQUENCE [LARGE SCALE GENOMIC DNA]</scope>
    <source>
        <strain evidence="4 5">DCY110</strain>
    </source>
</reference>
<evidence type="ECO:0000313" key="4">
    <source>
        <dbReference type="EMBL" id="APW39841.1"/>
    </source>
</evidence>
<dbReference type="GO" id="GO:0009103">
    <property type="term" value="P:lipopolysaccharide biosynthetic process"/>
    <property type="evidence" value="ECO:0007669"/>
    <property type="project" value="TreeGrafter"/>
</dbReference>
<dbReference type="PANTHER" id="PTHR46401:SF2">
    <property type="entry name" value="GLYCOSYLTRANSFERASE WBBK-RELATED"/>
    <property type="match status" value="1"/>
</dbReference>
<dbReference type="InterPro" id="IPR001296">
    <property type="entry name" value="Glyco_trans_1"/>
</dbReference>
<dbReference type="PANTHER" id="PTHR46401">
    <property type="entry name" value="GLYCOSYLTRANSFERASE WBBK-RELATED"/>
    <property type="match status" value="1"/>
</dbReference>
<dbReference type="Proteomes" id="UP000186609">
    <property type="component" value="Chromosome"/>
</dbReference>
<dbReference type="KEGG" id="rhy:RD110_23735"/>
<dbReference type="Pfam" id="PF00534">
    <property type="entry name" value="Glycos_transf_1"/>
    <property type="match status" value="1"/>
</dbReference>
<dbReference type="SUPFAM" id="SSF53756">
    <property type="entry name" value="UDP-Glycosyltransferase/glycogen phosphorylase"/>
    <property type="match status" value="1"/>
</dbReference>
<evidence type="ECO:0000259" key="2">
    <source>
        <dbReference type="Pfam" id="PF00534"/>
    </source>
</evidence>